<dbReference type="SUPFAM" id="SSF51556">
    <property type="entry name" value="Metallo-dependent hydrolases"/>
    <property type="match status" value="1"/>
</dbReference>
<dbReference type="Proteomes" id="UP000251835">
    <property type="component" value="Unassembled WGS sequence"/>
</dbReference>
<reference evidence="5 6" key="1">
    <citation type="submission" date="2018-05" db="EMBL/GenBank/DDBJ databases">
        <title>Genomic Encyclopedia of Type Strains, Phase IV (KMG-IV): sequencing the most valuable type-strain genomes for metagenomic binning, comparative biology and taxonomic classification.</title>
        <authorList>
            <person name="Goeker M."/>
        </authorList>
    </citation>
    <scope>NUCLEOTIDE SEQUENCE [LARGE SCALE GENOMIC DNA]</scope>
    <source>
        <strain evidence="5 6">DSM 28579</strain>
    </source>
</reference>
<dbReference type="GO" id="GO:0046872">
    <property type="term" value="F:metal ion binding"/>
    <property type="evidence" value="ECO:0007669"/>
    <property type="project" value="UniProtKB-KW"/>
</dbReference>
<dbReference type="PANTHER" id="PTHR46124:SF4">
    <property type="entry name" value="HYDROLASE TATD"/>
    <property type="match status" value="1"/>
</dbReference>
<organism evidence="5 6">
    <name type="scientific">Balneicella halophila</name>
    <dbReference type="NCBI Taxonomy" id="1537566"/>
    <lineage>
        <taxon>Bacteria</taxon>
        <taxon>Pseudomonadati</taxon>
        <taxon>Bacteroidota</taxon>
        <taxon>Bacteroidia</taxon>
        <taxon>Bacteroidales</taxon>
        <taxon>Balneicellaceae</taxon>
        <taxon>Balneicella</taxon>
    </lineage>
</organism>
<dbReference type="AlphaFoldDB" id="A0A7L4US50"/>
<name>A0A7L4US50_BALHA</name>
<gene>
    <name evidence="5" type="ORF">C7377_0937</name>
</gene>
<dbReference type="PANTHER" id="PTHR46124">
    <property type="entry name" value="D-AMINOACYL-TRNA DEACYLASE"/>
    <property type="match status" value="1"/>
</dbReference>
<dbReference type="FunFam" id="3.20.20.140:FF:000005">
    <property type="entry name" value="TatD family hydrolase"/>
    <property type="match status" value="1"/>
</dbReference>
<feature type="binding site" evidence="4">
    <location>
        <position position="7"/>
    </location>
    <ligand>
        <name>a divalent metal cation</name>
        <dbReference type="ChEBI" id="CHEBI:60240"/>
        <label>1</label>
    </ligand>
</feature>
<dbReference type="RefSeq" id="WP_116496136.1">
    <property type="nucleotide sequence ID" value="NZ_QENZ01000003.1"/>
</dbReference>
<dbReference type="PIRSF" id="PIRSF005902">
    <property type="entry name" value="DNase_TatD"/>
    <property type="match status" value="1"/>
</dbReference>
<comment type="similarity">
    <text evidence="1">Belongs to the metallo-dependent hydrolases superfamily. TatD-type hydrolase family.</text>
</comment>
<evidence type="ECO:0000256" key="3">
    <source>
        <dbReference type="ARBA" id="ARBA00022801"/>
    </source>
</evidence>
<comment type="caution">
    <text evidence="5">The sequence shown here is derived from an EMBL/GenBank/DDBJ whole genome shotgun (WGS) entry which is preliminary data.</text>
</comment>
<keyword evidence="6" id="KW-1185">Reference proteome</keyword>
<dbReference type="Gene3D" id="3.20.20.140">
    <property type="entry name" value="Metal-dependent hydrolases"/>
    <property type="match status" value="1"/>
</dbReference>
<dbReference type="EMBL" id="QENZ01000003">
    <property type="protein sequence ID" value="PVX52608.1"/>
    <property type="molecule type" value="Genomic_DNA"/>
</dbReference>
<proteinExistence type="inferred from homology"/>
<dbReference type="Pfam" id="PF01026">
    <property type="entry name" value="TatD_DNase"/>
    <property type="match status" value="1"/>
</dbReference>
<evidence type="ECO:0000313" key="5">
    <source>
        <dbReference type="EMBL" id="PVX52608.1"/>
    </source>
</evidence>
<sequence>MNFIDTHAHIYVENMIEDSDNIIYRAKQAGISKILMPNIDVASISPMLSLTKEFPNYCYPMLGLHPCDVKDDYKTALDAIFSQFSSEYIAVGEIGLDLYWDKTTLNRQIDAFRYQADVAIEKELPISVHVRDAFPQMLELLEDYRGKGLKGVLHCFTGTFEQATQAIDLGFYLGVGGVLTFKNSGVDKTLANIGLEHLILETDSPYLAPSPYRGKQNEPSYLPLIAKRLAEIHHINIEEVAKQTAQNANRLFKLS</sequence>
<dbReference type="OrthoDB" id="9810005at2"/>
<dbReference type="GO" id="GO:0004536">
    <property type="term" value="F:DNA nuclease activity"/>
    <property type="evidence" value="ECO:0007669"/>
    <property type="project" value="InterPro"/>
</dbReference>
<evidence type="ECO:0000313" key="6">
    <source>
        <dbReference type="Proteomes" id="UP000251835"/>
    </source>
</evidence>
<dbReference type="GO" id="GO:0005829">
    <property type="term" value="C:cytosol"/>
    <property type="evidence" value="ECO:0007669"/>
    <property type="project" value="TreeGrafter"/>
</dbReference>
<dbReference type="NCBIfam" id="TIGR00010">
    <property type="entry name" value="YchF/TatD family DNA exonuclease"/>
    <property type="match status" value="1"/>
</dbReference>
<dbReference type="InterPro" id="IPR032466">
    <property type="entry name" value="Metal_Hydrolase"/>
</dbReference>
<feature type="binding site" evidence="4">
    <location>
        <position position="203"/>
    </location>
    <ligand>
        <name>a divalent metal cation</name>
        <dbReference type="ChEBI" id="CHEBI:60240"/>
        <label>1</label>
    </ligand>
</feature>
<feature type="binding site" evidence="4">
    <location>
        <position position="93"/>
    </location>
    <ligand>
        <name>a divalent metal cation</name>
        <dbReference type="ChEBI" id="CHEBI:60240"/>
        <label>1</label>
    </ligand>
</feature>
<feature type="binding site" evidence="4">
    <location>
        <position position="9"/>
    </location>
    <ligand>
        <name>a divalent metal cation</name>
        <dbReference type="ChEBI" id="CHEBI:60240"/>
        <label>1</label>
    </ligand>
</feature>
<feature type="binding site" evidence="4">
    <location>
        <position position="129"/>
    </location>
    <ligand>
        <name>a divalent metal cation</name>
        <dbReference type="ChEBI" id="CHEBI:60240"/>
        <label>2</label>
    </ligand>
</feature>
<accession>A0A7L4US50</accession>
<dbReference type="InterPro" id="IPR001130">
    <property type="entry name" value="TatD-like"/>
</dbReference>
<protein>
    <submittedName>
        <fullName evidence="5">TatD DNase family protein</fullName>
    </submittedName>
</protein>
<evidence type="ECO:0000256" key="2">
    <source>
        <dbReference type="ARBA" id="ARBA00022723"/>
    </source>
</evidence>
<evidence type="ECO:0000256" key="1">
    <source>
        <dbReference type="ARBA" id="ARBA00009275"/>
    </source>
</evidence>
<evidence type="ECO:0000256" key="4">
    <source>
        <dbReference type="PIRSR" id="PIRSR005902-1"/>
    </source>
</evidence>
<dbReference type="CDD" id="cd01310">
    <property type="entry name" value="TatD_DNAse"/>
    <property type="match status" value="1"/>
</dbReference>
<keyword evidence="3" id="KW-0378">Hydrolase</keyword>
<keyword evidence="2 4" id="KW-0479">Metal-binding</keyword>
<feature type="binding site" evidence="4">
    <location>
        <position position="154"/>
    </location>
    <ligand>
        <name>a divalent metal cation</name>
        <dbReference type="ChEBI" id="CHEBI:60240"/>
        <label>2</label>
    </ligand>
</feature>
<dbReference type="InterPro" id="IPR015991">
    <property type="entry name" value="TatD/YcfH-like"/>
</dbReference>
<dbReference type="GO" id="GO:0016788">
    <property type="term" value="F:hydrolase activity, acting on ester bonds"/>
    <property type="evidence" value="ECO:0007669"/>
    <property type="project" value="InterPro"/>
</dbReference>